<dbReference type="EMBL" id="JAGJRS010000018">
    <property type="protein sequence ID" value="MBP1474552.1"/>
    <property type="molecule type" value="Genomic_DNA"/>
</dbReference>
<comment type="caution">
    <text evidence="4">The sequence shown here is derived from an EMBL/GenBank/DDBJ whole genome shotgun (WGS) entry which is preliminary data.</text>
</comment>
<organism evidence="4 5">
    <name type="scientific">Frateuria flava</name>
    <dbReference type="NCBI Taxonomy" id="2821489"/>
    <lineage>
        <taxon>Bacteria</taxon>
        <taxon>Pseudomonadati</taxon>
        <taxon>Pseudomonadota</taxon>
        <taxon>Gammaproteobacteria</taxon>
        <taxon>Lysobacterales</taxon>
        <taxon>Rhodanobacteraceae</taxon>
        <taxon>Frateuria</taxon>
    </lineage>
</organism>
<dbReference type="PROSITE" id="PS00018">
    <property type="entry name" value="EF_HAND_1"/>
    <property type="match status" value="2"/>
</dbReference>
<accession>A0ABS4DNC7</accession>
<dbReference type="Proteomes" id="UP000823790">
    <property type="component" value="Unassembled WGS sequence"/>
</dbReference>
<evidence type="ECO:0000256" key="1">
    <source>
        <dbReference type="SAM" id="MobiDB-lite"/>
    </source>
</evidence>
<keyword evidence="5" id="KW-1185">Reference proteome</keyword>
<feature type="region of interest" description="Disordered" evidence="1">
    <location>
        <begin position="89"/>
        <end position="113"/>
    </location>
</feature>
<name>A0ABS4DNC7_9GAMM</name>
<gene>
    <name evidence="4" type="ORF">J7I44_09570</name>
</gene>
<dbReference type="SUPFAM" id="SSF47473">
    <property type="entry name" value="EF-hand"/>
    <property type="match status" value="1"/>
</dbReference>
<dbReference type="PROSITE" id="PS50222">
    <property type="entry name" value="EF_HAND_2"/>
    <property type="match status" value="1"/>
</dbReference>
<dbReference type="RefSeq" id="WP_209619524.1">
    <property type="nucleotide sequence ID" value="NZ_JAGJRS010000018.1"/>
</dbReference>
<protein>
    <recommendedName>
        <fullName evidence="3">EF-hand domain-containing protein</fullName>
    </recommendedName>
</protein>
<dbReference type="InterPro" id="IPR011992">
    <property type="entry name" value="EF-hand-dom_pair"/>
</dbReference>
<evidence type="ECO:0000313" key="5">
    <source>
        <dbReference type="Proteomes" id="UP000823790"/>
    </source>
</evidence>
<feature type="domain" description="EF-hand" evidence="3">
    <location>
        <begin position="33"/>
        <end position="68"/>
    </location>
</feature>
<proteinExistence type="predicted"/>
<evidence type="ECO:0000256" key="2">
    <source>
        <dbReference type="SAM" id="SignalP"/>
    </source>
</evidence>
<evidence type="ECO:0000259" key="3">
    <source>
        <dbReference type="PROSITE" id="PS50222"/>
    </source>
</evidence>
<keyword evidence="2" id="KW-0732">Signal</keyword>
<dbReference type="InterPro" id="IPR002048">
    <property type="entry name" value="EF_hand_dom"/>
</dbReference>
<dbReference type="Pfam" id="PF13202">
    <property type="entry name" value="EF-hand_5"/>
    <property type="match status" value="2"/>
</dbReference>
<dbReference type="InterPro" id="IPR018247">
    <property type="entry name" value="EF_Hand_1_Ca_BS"/>
</dbReference>
<dbReference type="Gene3D" id="1.10.238.10">
    <property type="entry name" value="EF-hand"/>
    <property type="match status" value="1"/>
</dbReference>
<feature type="chain" id="PRO_5045953301" description="EF-hand domain-containing protein" evidence="2">
    <location>
        <begin position="30"/>
        <end position="113"/>
    </location>
</feature>
<sequence length="113" mass="11739">MKTRQWLNGGGGAVAFCILAIASASSAWAQQAEAGNDTSAMFQNLDKNQDGHLSRSEIPTDMSLLRSRLSTYDSNQDGALDPREFATAQAALNSGGQAGGSDATPAPRHRSGG</sequence>
<feature type="signal peptide" evidence="2">
    <location>
        <begin position="1"/>
        <end position="29"/>
    </location>
</feature>
<reference evidence="4 5" key="1">
    <citation type="submission" date="2021-04" db="EMBL/GenBank/DDBJ databases">
        <authorList>
            <person name="Huq M.A."/>
        </authorList>
    </citation>
    <scope>NUCLEOTIDE SEQUENCE [LARGE SCALE GENOMIC DNA]</scope>
    <source>
        <strain evidence="4 5">MAH-13</strain>
    </source>
</reference>
<evidence type="ECO:0000313" key="4">
    <source>
        <dbReference type="EMBL" id="MBP1474552.1"/>
    </source>
</evidence>